<feature type="region of interest" description="Disordered" evidence="1">
    <location>
        <begin position="1"/>
        <end position="28"/>
    </location>
</feature>
<feature type="compositionally biased region" description="Pro residues" evidence="1">
    <location>
        <begin position="145"/>
        <end position="154"/>
    </location>
</feature>
<keyword evidence="3" id="KW-1185">Reference proteome</keyword>
<accession>A0A4C1ZX26</accession>
<dbReference type="EMBL" id="BGZK01002282">
    <property type="protein sequence ID" value="GBP92540.1"/>
    <property type="molecule type" value="Genomic_DNA"/>
</dbReference>
<feature type="region of interest" description="Disordered" evidence="1">
    <location>
        <begin position="95"/>
        <end position="130"/>
    </location>
</feature>
<sequence length="277" mass="30764">MSVRPLVKRNTKGTRSSRKSGARIETRRGLALAESRSITAGAAHRTTFQPLRALRGHLSLAGSRHRRAARAVPLVVHRRGRHRFLALFRPPTFPTLQNTGKGTAAERRTRVAGRRAAGRPPGGRYRPLPANCYGPTYGSRAPNTTSPPAPPTPRPALTAVAERAAISHRHRKISYFKTTIYDEPPQSDLIVLSLNIVAASKPVQERRREAARRWARDGPRPSPAPLIYIISWDRHSFRRRIAPPYNVGSVLIGYIEDFCTCLLESTTALGFIILNKL</sequence>
<reference evidence="2 3" key="1">
    <citation type="journal article" date="2019" name="Commun. Biol.">
        <title>The bagworm genome reveals a unique fibroin gene that provides high tensile strength.</title>
        <authorList>
            <person name="Kono N."/>
            <person name="Nakamura H."/>
            <person name="Ohtoshi R."/>
            <person name="Tomita M."/>
            <person name="Numata K."/>
            <person name="Arakawa K."/>
        </authorList>
    </citation>
    <scope>NUCLEOTIDE SEQUENCE [LARGE SCALE GENOMIC DNA]</scope>
</reference>
<feature type="compositionally biased region" description="Low complexity" evidence="1">
    <location>
        <begin position="118"/>
        <end position="130"/>
    </location>
</feature>
<evidence type="ECO:0000313" key="3">
    <source>
        <dbReference type="Proteomes" id="UP000299102"/>
    </source>
</evidence>
<organism evidence="2 3">
    <name type="scientific">Eumeta variegata</name>
    <name type="common">Bagworm moth</name>
    <name type="synonym">Eumeta japonica</name>
    <dbReference type="NCBI Taxonomy" id="151549"/>
    <lineage>
        <taxon>Eukaryota</taxon>
        <taxon>Metazoa</taxon>
        <taxon>Ecdysozoa</taxon>
        <taxon>Arthropoda</taxon>
        <taxon>Hexapoda</taxon>
        <taxon>Insecta</taxon>
        <taxon>Pterygota</taxon>
        <taxon>Neoptera</taxon>
        <taxon>Endopterygota</taxon>
        <taxon>Lepidoptera</taxon>
        <taxon>Glossata</taxon>
        <taxon>Ditrysia</taxon>
        <taxon>Tineoidea</taxon>
        <taxon>Psychidae</taxon>
        <taxon>Oiketicinae</taxon>
        <taxon>Eumeta</taxon>
    </lineage>
</organism>
<dbReference type="Proteomes" id="UP000299102">
    <property type="component" value="Unassembled WGS sequence"/>
</dbReference>
<proteinExistence type="predicted"/>
<evidence type="ECO:0000313" key="2">
    <source>
        <dbReference type="EMBL" id="GBP92540.1"/>
    </source>
</evidence>
<comment type="caution">
    <text evidence="2">The sequence shown here is derived from an EMBL/GenBank/DDBJ whole genome shotgun (WGS) entry which is preliminary data.</text>
</comment>
<evidence type="ECO:0000256" key="1">
    <source>
        <dbReference type="SAM" id="MobiDB-lite"/>
    </source>
</evidence>
<protein>
    <submittedName>
        <fullName evidence="2">Uncharacterized protein</fullName>
    </submittedName>
</protein>
<name>A0A4C1ZX26_EUMVA</name>
<gene>
    <name evidence="2" type="ORF">EVAR_100720_1</name>
</gene>
<feature type="region of interest" description="Disordered" evidence="1">
    <location>
        <begin position="136"/>
        <end position="155"/>
    </location>
</feature>
<feature type="compositionally biased region" description="Basic residues" evidence="1">
    <location>
        <begin position="1"/>
        <end position="21"/>
    </location>
</feature>
<dbReference type="AlphaFoldDB" id="A0A4C1ZX26"/>